<dbReference type="OrthoDB" id="5713052at2"/>
<dbReference type="EMBL" id="FRAQ01000003">
    <property type="protein sequence ID" value="SHK72859.1"/>
    <property type="molecule type" value="Genomic_DNA"/>
</dbReference>
<protein>
    <submittedName>
        <fullName evidence="1">Uncharacterized protein</fullName>
    </submittedName>
</protein>
<dbReference type="PROSITE" id="PS51257">
    <property type="entry name" value="PROKAR_LIPOPROTEIN"/>
    <property type="match status" value="1"/>
</dbReference>
<dbReference type="RefSeq" id="WP_139248796.1">
    <property type="nucleotide sequence ID" value="NZ_FRAQ01000003.1"/>
</dbReference>
<proteinExistence type="predicted"/>
<sequence>MNRLICLPVSVLFLTIAGCGKESDELPVDGRDFESVPSGVYARVDYRYKNLSEYFVELLE</sequence>
<organism evidence="1 2">
    <name type="scientific">Marinobacter antarcticus</name>
    <dbReference type="NCBI Taxonomy" id="564117"/>
    <lineage>
        <taxon>Bacteria</taxon>
        <taxon>Pseudomonadati</taxon>
        <taxon>Pseudomonadota</taxon>
        <taxon>Gammaproteobacteria</taxon>
        <taxon>Pseudomonadales</taxon>
        <taxon>Marinobacteraceae</taxon>
        <taxon>Marinobacter</taxon>
    </lineage>
</organism>
<evidence type="ECO:0000313" key="1">
    <source>
        <dbReference type="EMBL" id="SHK72859.1"/>
    </source>
</evidence>
<reference evidence="2" key="1">
    <citation type="submission" date="2016-11" db="EMBL/GenBank/DDBJ databases">
        <authorList>
            <person name="Varghese N."/>
            <person name="Submissions S."/>
        </authorList>
    </citation>
    <scope>NUCLEOTIDE SEQUENCE [LARGE SCALE GENOMIC DNA]</scope>
    <source>
        <strain evidence="2">CGMCC 1.10835</strain>
    </source>
</reference>
<dbReference type="AlphaFoldDB" id="A0A1M6UUF6"/>
<dbReference type="Proteomes" id="UP000184497">
    <property type="component" value="Unassembled WGS sequence"/>
</dbReference>
<evidence type="ECO:0000313" key="2">
    <source>
        <dbReference type="Proteomes" id="UP000184497"/>
    </source>
</evidence>
<accession>A0A1M6UUF6</accession>
<keyword evidence="2" id="KW-1185">Reference proteome</keyword>
<gene>
    <name evidence="1" type="ORF">SAMN05216369_2916</name>
</gene>
<name>A0A1M6UUF6_9GAMM</name>